<protein>
    <submittedName>
        <fullName evidence="10">ABC transporter ATP-binding protein</fullName>
    </submittedName>
</protein>
<dbReference type="SMART" id="SM00382">
    <property type="entry name" value="AAA"/>
    <property type="match status" value="1"/>
</dbReference>
<evidence type="ECO:0000256" key="1">
    <source>
        <dbReference type="ARBA" id="ARBA00004202"/>
    </source>
</evidence>
<dbReference type="InterPro" id="IPR013563">
    <property type="entry name" value="Oligopep_ABC_C"/>
</dbReference>
<evidence type="ECO:0000256" key="6">
    <source>
        <dbReference type="ARBA" id="ARBA00022840"/>
    </source>
</evidence>
<dbReference type="OrthoDB" id="3508321at2"/>
<dbReference type="InterPro" id="IPR003439">
    <property type="entry name" value="ABC_transporter-like_ATP-bd"/>
</dbReference>
<proteinExistence type="inferred from homology"/>
<dbReference type="InterPro" id="IPR050388">
    <property type="entry name" value="ABC_Ni/Peptide_Import"/>
</dbReference>
<keyword evidence="11" id="KW-1185">Reference proteome</keyword>
<dbReference type="EMBL" id="RBAL01000001">
    <property type="protein sequence ID" value="RKN47068.1"/>
    <property type="molecule type" value="Genomic_DNA"/>
</dbReference>
<evidence type="ECO:0000256" key="8">
    <source>
        <dbReference type="SAM" id="MobiDB-lite"/>
    </source>
</evidence>
<comment type="subcellular location">
    <subcellularLocation>
        <location evidence="1">Cell membrane</location>
        <topology evidence="1">Peripheral membrane protein</topology>
    </subcellularLocation>
</comment>
<evidence type="ECO:0000313" key="11">
    <source>
        <dbReference type="Proteomes" id="UP000272474"/>
    </source>
</evidence>
<accession>A0A3A9ZFE2</accession>
<organism evidence="10 11">
    <name type="scientific">Streptomyces hoynatensis</name>
    <dbReference type="NCBI Taxonomy" id="1141874"/>
    <lineage>
        <taxon>Bacteria</taxon>
        <taxon>Bacillati</taxon>
        <taxon>Actinomycetota</taxon>
        <taxon>Actinomycetes</taxon>
        <taxon>Kitasatosporales</taxon>
        <taxon>Streptomycetaceae</taxon>
        <taxon>Streptomyces</taxon>
    </lineage>
</organism>
<dbReference type="InterPro" id="IPR017871">
    <property type="entry name" value="ABC_transporter-like_CS"/>
</dbReference>
<keyword evidence="5" id="KW-0547">Nucleotide-binding</keyword>
<dbReference type="Gene3D" id="3.40.50.300">
    <property type="entry name" value="P-loop containing nucleotide triphosphate hydrolases"/>
    <property type="match status" value="1"/>
</dbReference>
<feature type="compositionally biased region" description="Low complexity" evidence="8">
    <location>
        <begin position="29"/>
        <end position="43"/>
    </location>
</feature>
<comment type="similarity">
    <text evidence="2">Belongs to the ABC transporter superfamily.</text>
</comment>
<dbReference type="PANTHER" id="PTHR43297:SF2">
    <property type="entry name" value="DIPEPTIDE TRANSPORT ATP-BINDING PROTEIN DPPD"/>
    <property type="match status" value="1"/>
</dbReference>
<dbReference type="Proteomes" id="UP000272474">
    <property type="component" value="Unassembled WGS sequence"/>
</dbReference>
<dbReference type="CDD" id="cd03257">
    <property type="entry name" value="ABC_NikE_OppD_transporters"/>
    <property type="match status" value="1"/>
</dbReference>
<evidence type="ECO:0000259" key="9">
    <source>
        <dbReference type="PROSITE" id="PS50893"/>
    </source>
</evidence>
<comment type="caution">
    <text evidence="10">The sequence shown here is derived from an EMBL/GenBank/DDBJ whole genome shotgun (WGS) entry which is preliminary data.</text>
</comment>
<dbReference type="InterPro" id="IPR003593">
    <property type="entry name" value="AAA+_ATPase"/>
</dbReference>
<dbReference type="GO" id="GO:0016887">
    <property type="term" value="F:ATP hydrolysis activity"/>
    <property type="evidence" value="ECO:0007669"/>
    <property type="project" value="InterPro"/>
</dbReference>
<keyword evidence="4" id="KW-1003">Cell membrane</keyword>
<dbReference type="Pfam" id="PF00005">
    <property type="entry name" value="ABC_tran"/>
    <property type="match status" value="1"/>
</dbReference>
<evidence type="ECO:0000256" key="5">
    <source>
        <dbReference type="ARBA" id="ARBA00022741"/>
    </source>
</evidence>
<evidence type="ECO:0000313" key="10">
    <source>
        <dbReference type="EMBL" id="RKN47068.1"/>
    </source>
</evidence>
<keyword evidence="6 10" id="KW-0067">ATP-binding</keyword>
<feature type="compositionally biased region" description="Low complexity" evidence="8">
    <location>
        <begin position="1"/>
        <end position="22"/>
    </location>
</feature>
<evidence type="ECO:0000256" key="4">
    <source>
        <dbReference type="ARBA" id="ARBA00022475"/>
    </source>
</evidence>
<keyword evidence="7" id="KW-0472">Membrane</keyword>
<sequence length="384" mass="40895">MTSKDGAATGGASTDAAPADGARATEDSATGARATGAPADGAAADGAPFLSVRDLRVRFRTEDGIVKAVDGLSFDVRRGSTLGIVGESGSGKSVANQAILGLHNPAVTDISGEILLEGEDLTTAGERRMQWLRGNKVAMIFQDPLTALSPYHTVGRQIGEPFRKHRGASRREARDRAIEMLGKVGIPNPRLRVDDYPHQFSGGMRQRAMIAMALVCDPDLLIADEPTTALDVTVQAQILDLLKELQQEFGSAIIMITHDLGVVSRVSDEVLVMYAGRAVERGSVREVLSRPQHPYTWGLLSSMPRITGDVGRPLVPIAGTPPSLLNPPPGCPFAPRCAFREEVAGPESCDTDRPALPQGRGCACHLTAAQQQTLFLERVLPRLA</sequence>
<dbReference type="NCBIfam" id="TIGR01727">
    <property type="entry name" value="oligo_HPY"/>
    <property type="match status" value="1"/>
</dbReference>
<dbReference type="SUPFAM" id="SSF52540">
    <property type="entry name" value="P-loop containing nucleoside triphosphate hydrolases"/>
    <property type="match status" value="1"/>
</dbReference>
<dbReference type="PROSITE" id="PS00211">
    <property type="entry name" value="ABC_TRANSPORTER_1"/>
    <property type="match status" value="1"/>
</dbReference>
<evidence type="ECO:0000256" key="7">
    <source>
        <dbReference type="ARBA" id="ARBA00023136"/>
    </source>
</evidence>
<reference evidence="10 11" key="1">
    <citation type="journal article" date="2014" name="Int. J. Syst. Evol. Microbiol.">
        <title>Streptomyces hoynatensis sp. nov., isolated from deep marine sediment.</title>
        <authorList>
            <person name="Veyisoglu A."/>
            <person name="Sahin N."/>
        </authorList>
    </citation>
    <scope>NUCLEOTIDE SEQUENCE [LARGE SCALE GENOMIC DNA]</scope>
    <source>
        <strain evidence="10 11">KCTC 29097</strain>
    </source>
</reference>
<name>A0A3A9ZFE2_9ACTN</name>
<dbReference type="PANTHER" id="PTHR43297">
    <property type="entry name" value="OLIGOPEPTIDE TRANSPORT ATP-BINDING PROTEIN APPD"/>
    <property type="match status" value="1"/>
</dbReference>
<dbReference type="GO" id="GO:0005524">
    <property type="term" value="F:ATP binding"/>
    <property type="evidence" value="ECO:0007669"/>
    <property type="project" value="UniProtKB-KW"/>
</dbReference>
<dbReference type="AlphaFoldDB" id="A0A3A9ZFE2"/>
<feature type="domain" description="ABC transporter" evidence="9">
    <location>
        <begin position="52"/>
        <end position="300"/>
    </location>
</feature>
<keyword evidence="3" id="KW-0813">Transport</keyword>
<evidence type="ECO:0000256" key="2">
    <source>
        <dbReference type="ARBA" id="ARBA00005417"/>
    </source>
</evidence>
<dbReference type="InterPro" id="IPR027417">
    <property type="entry name" value="P-loop_NTPase"/>
</dbReference>
<dbReference type="GO" id="GO:0015833">
    <property type="term" value="P:peptide transport"/>
    <property type="evidence" value="ECO:0007669"/>
    <property type="project" value="InterPro"/>
</dbReference>
<dbReference type="GO" id="GO:0005886">
    <property type="term" value="C:plasma membrane"/>
    <property type="evidence" value="ECO:0007669"/>
    <property type="project" value="UniProtKB-SubCell"/>
</dbReference>
<dbReference type="PROSITE" id="PS50893">
    <property type="entry name" value="ABC_TRANSPORTER_2"/>
    <property type="match status" value="1"/>
</dbReference>
<feature type="region of interest" description="Disordered" evidence="8">
    <location>
        <begin position="1"/>
        <end position="43"/>
    </location>
</feature>
<evidence type="ECO:0000256" key="3">
    <source>
        <dbReference type="ARBA" id="ARBA00022448"/>
    </source>
</evidence>
<gene>
    <name evidence="10" type="ORF">D7294_02485</name>
</gene>
<dbReference type="FunFam" id="3.40.50.300:FF:000016">
    <property type="entry name" value="Oligopeptide ABC transporter ATP-binding component"/>
    <property type="match status" value="1"/>
</dbReference>
<dbReference type="Pfam" id="PF08352">
    <property type="entry name" value="oligo_HPY"/>
    <property type="match status" value="1"/>
</dbReference>